<feature type="region of interest" description="Disordered" evidence="1">
    <location>
        <begin position="169"/>
        <end position="190"/>
    </location>
</feature>
<dbReference type="RefSeq" id="XP_060433945.1">
    <property type="nucleotide sequence ID" value="XM_060566936.1"/>
</dbReference>
<keyword evidence="3" id="KW-1185">Reference proteome</keyword>
<dbReference type="EMBL" id="JAHMHR010000006">
    <property type="protein sequence ID" value="KAK1690250.1"/>
    <property type="molecule type" value="Genomic_DNA"/>
</dbReference>
<dbReference type="GeneID" id="85451462"/>
<organism evidence="2 3">
    <name type="scientific">Colletotrichum godetiae</name>
    <dbReference type="NCBI Taxonomy" id="1209918"/>
    <lineage>
        <taxon>Eukaryota</taxon>
        <taxon>Fungi</taxon>
        <taxon>Dikarya</taxon>
        <taxon>Ascomycota</taxon>
        <taxon>Pezizomycotina</taxon>
        <taxon>Sordariomycetes</taxon>
        <taxon>Hypocreomycetidae</taxon>
        <taxon>Glomerellales</taxon>
        <taxon>Glomerellaceae</taxon>
        <taxon>Colletotrichum</taxon>
        <taxon>Colletotrichum acutatum species complex</taxon>
    </lineage>
</organism>
<dbReference type="AlphaFoldDB" id="A0AAJ0EXT5"/>
<gene>
    <name evidence="2" type="ORF">BDP55DRAFT_342780</name>
</gene>
<name>A0AAJ0EXT5_9PEZI</name>
<evidence type="ECO:0000313" key="2">
    <source>
        <dbReference type="EMBL" id="KAK1690250.1"/>
    </source>
</evidence>
<comment type="caution">
    <text evidence="2">The sequence shown here is derived from an EMBL/GenBank/DDBJ whole genome shotgun (WGS) entry which is preliminary data.</text>
</comment>
<reference evidence="2" key="1">
    <citation type="submission" date="2021-06" db="EMBL/GenBank/DDBJ databases">
        <title>Comparative genomics, transcriptomics and evolutionary studies reveal genomic signatures of adaptation to plant cell wall in hemibiotrophic fungi.</title>
        <authorList>
            <consortium name="DOE Joint Genome Institute"/>
            <person name="Baroncelli R."/>
            <person name="Diaz J.F."/>
            <person name="Benocci T."/>
            <person name="Peng M."/>
            <person name="Battaglia E."/>
            <person name="Haridas S."/>
            <person name="Andreopoulos W."/>
            <person name="Labutti K."/>
            <person name="Pangilinan J."/>
            <person name="Floch G.L."/>
            <person name="Makela M.R."/>
            <person name="Henrissat B."/>
            <person name="Grigoriev I.V."/>
            <person name="Crouch J.A."/>
            <person name="De Vries R.P."/>
            <person name="Sukno S.A."/>
            <person name="Thon M.R."/>
        </authorList>
    </citation>
    <scope>NUCLEOTIDE SEQUENCE</scope>
    <source>
        <strain evidence="2">CBS 193.32</strain>
    </source>
</reference>
<protein>
    <submittedName>
        <fullName evidence="2">Uncharacterized protein</fullName>
    </submittedName>
</protein>
<proteinExistence type="predicted"/>
<accession>A0AAJ0EXT5</accession>
<sequence>MPGSGLPAFCGNPTGDPFLPAANQSQVAVVCSTLLSLETGDWRLLSQRGRHADMSGSPKSVAQPEKSPFFAALSPTPHARCSPSLSCSWRGPSQLANACQTIGSRLPIQTNGRCLSRRKTTRYRRPRVNLGNSSGQGHSTHGNLSLRRPIYNVFQVPKNGWSRRRCNCKSPRGPQLASHRNPHARTLSPHTQRHQLWTIITFSSPSLQPALPASISGSDHQRRWFSGKILRCHPAASGSRGFDSPSTQSFAASAQSSAWAFIF</sequence>
<dbReference type="Proteomes" id="UP001224890">
    <property type="component" value="Unassembled WGS sequence"/>
</dbReference>
<evidence type="ECO:0000256" key="1">
    <source>
        <dbReference type="SAM" id="MobiDB-lite"/>
    </source>
</evidence>
<evidence type="ECO:0000313" key="3">
    <source>
        <dbReference type="Proteomes" id="UP001224890"/>
    </source>
</evidence>